<sequence>MEYEVLGWPSEGPTLRLDHRQFAYAGKFVMSNTGKVVVRDANAEILGAIAFNEDRTDPDTVWIRYITVRKDRRGEGIGARLAAYTTARAHDYGYERIVIAVNNPFAYHALSKAGFGFTGERTGLAELVLEHPSNRTRYREGLTVFRDRDLSEAERSFLDVKENTGPPSVVKPPD</sequence>
<dbReference type="SUPFAM" id="SSF55729">
    <property type="entry name" value="Acyl-CoA N-acyltransferases (Nat)"/>
    <property type="match status" value="1"/>
</dbReference>
<dbReference type="EMBL" id="CP096019">
    <property type="protein sequence ID" value="UPM43942.1"/>
    <property type="molecule type" value="Genomic_DNA"/>
</dbReference>
<dbReference type="RefSeq" id="WP_247994600.1">
    <property type="nucleotide sequence ID" value="NZ_CP096019.1"/>
</dbReference>
<dbReference type="PROSITE" id="PS51186">
    <property type="entry name" value="GNAT"/>
    <property type="match status" value="1"/>
</dbReference>
<dbReference type="InterPro" id="IPR000182">
    <property type="entry name" value="GNAT_dom"/>
</dbReference>
<gene>
    <name evidence="2" type="ORF">MW046_05735</name>
</gene>
<protein>
    <submittedName>
        <fullName evidence="2">GNAT family N-acetyltransferase</fullName>
    </submittedName>
</protein>
<dbReference type="GO" id="GO:0016747">
    <property type="term" value="F:acyltransferase activity, transferring groups other than amino-acyl groups"/>
    <property type="evidence" value="ECO:0007669"/>
    <property type="project" value="InterPro"/>
</dbReference>
<name>A0A8U0A4D2_9EURY</name>
<evidence type="ECO:0000313" key="2">
    <source>
        <dbReference type="EMBL" id="UPM43942.1"/>
    </source>
</evidence>
<reference evidence="2" key="1">
    <citation type="submission" date="2022-04" db="EMBL/GenBank/DDBJ databases">
        <title>Halocatena sp. nov., isolated from a salt lake.</title>
        <authorList>
            <person name="Cui H.-L."/>
        </authorList>
    </citation>
    <scope>NUCLEOTIDE SEQUENCE</scope>
    <source>
        <strain evidence="2">AD-1</strain>
    </source>
</reference>
<evidence type="ECO:0000313" key="3">
    <source>
        <dbReference type="Proteomes" id="UP000831768"/>
    </source>
</evidence>
<organism evidence="2 3">
    <name type="scientific">Halocatena salina</name>
    <dbReference type="NCBI Taxonomy" id="2934340"/>
    <lineage>
        <taxon>Archaea</taxon>
        <taxon>Methanobacteriati</taxon>
        <taxon>Methanobacteriota</taxon>
        <taxon>Stenosarchaea group</taxon>
        <taxon>Halobacteria</taxon>
        <taxon>Halobacteriales</taxon>
        <taxon>Natronomonadaceae</taxon>
        <taxon>Halocatena</taxon>
    </lineage>
</organism>
<feature type="domain" description="N-acetyltransferase" evidence="1">
    <location>
        <begin position="1"/>
        <end position="143"/>
    </location>
</feature>
<dbReference type="CDD" id="cd04301">
    <property type="entry name" value="NAT_SF"/>
    <property type="match status" value="1"/>
</dbReference>
<dbReference type="Proteomes" id="UP000831768">
    <property type="component" value="Chromosome"/>
</dbReference>
<dbReference type="KEGG" id="haad:MW046_05735"/>
<dbReference type="Gene3D" id="3.40.630.30">
    <property type="match status" value="1"/>
</dbReference>
<dbReference type="Pfam" id="PF00583">
    <property type="entry name" value="Acetyltransf_1"/>
    <property type="match status" value="1"/>
</dbReference>
<dbReference type="InterPro" id="IPR016181">
    <property type="entry name" value="Acyl_CoA_acyltransferase"/>
</dbReference>
<dbReference type="AlphaFoldDB" id="A0A8U0A4D2"/>
<accession>A0A8U0A4D2</accession>
<keyword evidence="3" id="KW-1185">Reference proteome</keyword>
<evidence type="ECO:0000259" key="1">
    <source>
        <dbReference type="PROSITE" id="PS51186"/>
    </source>
</evidence>
<dbReference type="GeneID" id="71927528"/>
<proteinExistence type="predicted"/>